<evidence type="ECO:0000259" key="2">
    <source>
        <dbReference type="PROSITE" id="PS51384"/>
    </source>
</evidence>
<dbReference type="AlphaFoldDB" id="A0A6N9T1V7"/>
<feature type="domain" description="FAD-binding FR-type" evidence="2">
    <location>
        <begin position="106"/>
        <end position="228"/>
    </location>
</feature>
<protein>
    <submittedName>
        <fullName evidence="3">SIP domain-containing protein</fullName>
    </submittedName>
</protein>
<comment type="similarity">
    <text evidence="1">Belongs to the SIP oxidoreductase family.</text>
</comment>
<comment type="caution">
    <text evidence="3">The sequence shown here is derived from an EMBL/GenBank/DDBJ whole genome shotgun (WGS) entry which is preliminary data.</text>
</comment>
<dbReference type="InterPro" id="IPR017938">
    <property type="entry name" value="Riboflavin_synthase-like_b-brl"/>
</dbReference>
<dbReference type="Pfam" id="PF04954">
    <property type="entry name" value="SIP"/>
    <property type="match status" value="1"/>
</dbReference>
<dbReference type="InterPro" id="IPR039261">
    <property type="entry name" value="FNR_nucleotide-bd"/>
</dbReference>
<dbReference type="Pfam" id="PF08021">
    <property type="entry name" value="FAD_binding_9"/>
    <property type="match status" value="1"/>
</dbReference>
<reference evidence="3 4" key="1">
    <citation type="submission" date="2020-01" db="EMBL/GenBank/DDBJ databases">
        <title>Jiella pacifica sp. nov.</title>
        <authorList>
            <person name="Xue Z."/>
            <person name="Zhu S."/>
            <person name="Chen J."/>
            <person name="Yang J."/>
        </authorList>
    </citation>
    <scope>NUCLEOTIDE SEQUENCE [LARGE SCALE GENOMIC DNA]</scope>
    <source>
        <strain evidence="3 4">40Bstr34</strain>
    </source>
</reference>
<dbReference type="SUPFAM" id="SSF63380">
    <property type="entry name" value="Riboflavin synthase domain-like"/>
    <property type="match status" value="1"/>
</dbReference>
<keyword evidence="4" id="KW-1185">Reference proteome</keyword>
<evidence type="ECO:0000313" key="4">
    <source>
        <dbReference type="Proteomes" id="UP000469011"/>
    </source>
</evidence>
<sequence length="344" mass="37572">MTFPATATGQATRPFPETLIGDLAAEIAEHGYSLTRQQDALAVALPVGRIEAKVSGNDFEVLIAATDVGKIHEMREALLHLLDHAAPQLSDRMSWRGDLPSGIFPPNFRTARFISRERISPNFLRLTLRCEVASGLRGGGMHFRLAIPPKDRAPVWPRLDAGGRTVWPKGEDALHRPAYTFVEIDPDEGRFSFDLYLHEGGLATTWAMSARPGEEVGVAGPGGGDLPPGDFLLIAGDETALPAIRRILECSPAGRRGRVFVELGDPADRIEIAAPAGMQVTWLTRGEGPGLWDEVLAVPFPGADESRFVWIAAERDVARKARLHFRDGLGVPLEQTYISAYWTK</sequence>
<dbReference type="PANTHER" id="PTHR30157">
    <property type="entry name" value="FERRIC REDUCTASE, NADPH-DEPENDENT"/>
    <property type="match status" value="1"/>
</dbReference>
<dbReference type="PROSITE" id="PS51384">
    <property type="entry name" value="FAD_FR"/>
    <property type="match status" value="1"/>
</dbReference>
<evidence type="ECO:0000256" key="1">
    <source>
        <dbReference type="ARBA" id="ARBA00035644"/>
    </source>
</evidence>
<dbReference type="Gene3D" id="2.40.30.10">
    <property type="entry name" value="Translation factors"/>
    <property type="match status" value="1"/>
</dbReference>
<dbReference type="Gene3D" id="3.40.50.80">
    <property type="entry name" value="Nucleotide-binding domain of ferredoxin-NADP reductase (FNR) module"/>
    <property type="match status" value="1"/>
</dbReference>
<gene>
    <name evidence="3" type="ORF">GTK09_05500</name>
</gene>
<dbReference type="EMBL" id="JAAAMG010000003">
    <property type="protein sequence ID" value="NDW03879.1"/>
    <property type="molecule type" value="Genomic_DNA"/>
</dbReference>
<dbReference type="CDD" id="cd06193">
    <property type="entry name" value="siderophore_interacting"/>
    <property type="match status" value="1"/>
</dbReference>
<organism evidence="3 4">
    <name type="scientific">Jiella pacifica</name>
    <dbReference type="NCBI Taxonomy" id="2696469"/>
    <lineage>
        <taxon>Bacteria</taxon>
        <taxon>Pseudomonadati</taxon>
        <taxon>Pseudomonadota</taxon>
        <taxon>Alphaproteobacteria</taxon>
        <taxon>Hyphomicrobiales</taxon>
        <taxon>Aurantimonadaceae</taxon>
        <taxon>Jiella</taxon>
    </lineage>
</organism>
<dbReference type="InterPro" id="IPR013113">
    <property type="entry name" value="SIP_FAD-bd"/>
</dbReference>
<evidence type="ECO:0000313" key="3">
    <source>
        <dbReference type="EMBL" id="NDW03879.1"/>
    </source>
</evidence>
<dbReference type="InterPro" id="IPR017927">
    <property type="entry name" value="FAD-bd_FR_type"/>
</dbReference>
<dbReference type="InterPro" id="IPR007037">
    <property type="entry name" value="SIP_rossman_dom"/>
</dbReference>
<dbReference type="PANTHER" id="PTHR30157:SF0">
    <property type="entry name" value="NADPH-DEPENDENT FERRIC-CHELATE REDUCTASE"/>
    <property type="match status" value="1"/>
</dbReference>
<name>A0A6N9T1V7_9HYPH</name>
<proteinExistence type="inferred from homology"/>
<dbReference type="RefSeq" id="WP_163461726.1">
    <property type="nucleotide sequence ID" value="NZ_JAAAMG010000003.1"/>
</dbReference>
<dbReference type="InterPro" id="IPR039374">
    <property type="entry name" value="SIP_fam"/>
</dbReference>
<dbReference type="Proteomes" id="UP000469011">
    <property type="component" value="Unassembled WGS sequence"/>
</dbReference>
<accession>A0A6N9T1V7</accession>
<dbReference type="GO" id="GO:0016491">
    <property type="term" value="F:oxidoreductase activity"/>
    <property type="evidence" value="ECO:0007669"/>
    <property type="project" value="InterPro"/>
</dbReference>